<gene>
    <name evidence="2" type="ORF">EAX62_05945</name>
</gene>
<name>A0A3M0GB12_9ACTN</name>
<evidence type="ECO:0000313" key="2">
    <source>
        <dbReference type="EMBL" id="RMB62114.1"/>
    </source>
</evidence>
<dbReference type="OrthoDB" id="8451629at2"/>
<organism evidence="2 3">
    <name type="scientific">Tessaracoccus antarcticus</name>
    <dbReference type="NCBI Taxonomy" id="2479848"/>
    <lineage>
        <taxon>Bacteria</taxon>
        <taxon>Bacillati</taxon>
        <taxon>Actinomycetota</taxon>
        <taxon>Actinomycetes</taxon>
        <taxon>Propionibacteriales</taxon>
        <taxon>Propionibacteriaceae</taxon>
        <taxon>Tessaracoccus</taxon>
    </lineage>
</organism>
<dbReference type="Pfam" id="PF10006">
    <property type="entry name" value="DUF2249"/>
    <property type="match status" value="1"/>
</dbReference>
<dbReference type="EMBL" id="REFW01000001">
    <property type="protein sequence ID" value="RMB62114.1"/>
    <property type="molecule type" value="Genomic_DNA"/>
</dbReference>
<evidence type="ECO:0000313" key="3">
    <source>
        <dbReference type="Proteomes" id="UP000275256"/>
    </source>
</evidence>
<sequence length="94" mass="10085">MTELNITEKTSSCGCGAAHDALPELDARQIPHAVRHAAIHGVVDALAPGAAVILVAPHDPLPLLAQIEQRHGSDITVEYVQRGPQAWKLKLERV</sequence>
<proteinExistence type="predicted"/>
<dbReference type="Proteomes" id="UP000275256">
    <property type="component" value="Unassembled WGS sequence"/>
</dbReference>
<dbReference type="RefSeq" id="WP_121900664.1">
    <property type="nucleotide sequence ID" value="NZ_REFW01000001.1"/>
</dbReference>
<feature type="domain" description="DUF2249" evidence="1">
    <location>
        <begin position="24"/>
        <end position="92"/>
    </location>
</feature>
<reference evidence="2 3" key="1">
    <citation type="submission" date="2018-10" db="EMBL/GenBank/DDBJ databases">
        <title>Tessaracoccus antarcticuss sp. nov., isolated from sediment.</title>
        <authorList>
            <person name="Zhou L.Y."/>
            <person name="Du Z.J."/>
        </authorList>
    </citation>
    <scope>NUCLEOTIDE SEQUENCE [LARGE SCALE GENOMIC DNA]</scope>
    <source>
        <strain evidence="2 3">JDX10</strain>
    </source>
</reference>
<accession>A0A3M0GB12</accession>
<dbReference type="AlphaFoldDB" id="A0A3M0GB12"/>
<comment type="caution">
    <text evidence="2">The sequence shown here is derived from an EMBL/GenBank/DDBJ whole genome shotgun (WGS) entry which is preliminary data.</text>
</comment>
<protein>
    <submittedName>
        <fullName evidence="2">DUF2249 domain-containing protein</fullName>
    </submittedName>
</protein>
<evidence type="ECO:0000259" key="1">
    <source>
        <dbReference type="Pfam" id="PF10006"/>
    </source>
</evidence>
<keyword evidence="3" id="KW-1185">Reference proteome</keyword>
<dbReference type="InterPro" id="IPR018720">
    <property type="entry name" value="DUF2249"/>
</dbReference>